<evidence type="ECO:0000256" key="2">
    <source>
        <dbReference type="PROSITE-ProRule" id="PRU00376"/>
    </source>
</evidence>
<sequence>MDSQCTVQVKLELGHRAQLRKKPTTEGFTHDWMVFVRGPDQYDIQHFVEKVVFRLHDSFNRPKRVCKEPPYKVEESGYAGFILPIEVYFKNKEEPKKVCFTYDLFLNLEGNPPVNHLRCEKLTFNNPTKEFRKKLLKAGGVMVMPEGAETVSRPSPDYPMLPTIPLSAFSDPKKTKPSHGSKDGNKDSGKISKPHKVTKEHRERPRKDSESKSKESEQNKQVKESSSSSRKPVENKPLKEEKAPLKAAFKEQKLNLKEPKLENMSPKGGPPDVKSSNKRPPNTDSPKSSSKKPKKGISKGLSVSGTSPRGPPNPTTTSSSSYPEKKPVKEKPGGKPERPKTENEAKKPTEAEDSDSDEEGSSKSESVPSSPSNSSSSSDSTSESDFEPPQNHSQGNDSTFPCPLHPPTLHSNGIYCVFLPSMKHNKHFLKFAYRMSLSDSDSDSSDDSCAPSRGPAPVQKMPPANNKVIRFITKEKSAYTDELVDLHRRLMALRERNVLQQIVNLIEETGHFNVTNTTFDFDLFSLDETTVRKLQSYLESGAT</sequence>
<dbReference type="PANTHER" id="PTHR47827">
    <property type="entry name" value="AHD DOMAIN-CONTAINING PROTEIN"/>
    <property type="match status" value="1"/>
</dbReference>
<reference evidence="5" key="2">
    <citation type="submission" date="2020-05" db="UniProtKB">
        <authorList>
            <consortium name="Ensembl"/>
        </authorList>
    </citation>
    <scope>IDENTIFICATION</scope>
</reference>
<organism evidence="5">
    <name type="scientific">Xenopus tropicalis</name>
    <name type="common">Western clawed frog</name>
    <name type="synonym">Silurana tropicalis</name>
    <dbReference type="NCBI Taxonomy" id="8364"/>
    <lineage>
        <taxon>Eukaryota</taxon>
        <taxon>Metazoa</taxon>
        <taxon>Chordata</taxon>
        <taxon>Craniata</taxon>
        <taxon>Vertebrata</taxon>
        <taxon>Euteleostomi</taxon>
        <taxon>Amphibia</taxon>
        <taxon>Batrachia</taxon>
        <taxon>Anura</taxon>
        <taxon>Pipoidea</taxon>
        <taxon>Pipidae</taxon>
        <taxon>Xenopodinae</taxon>
        <taxon>Xenopus</taxon>
        <taxon>Silurana</taxon>
    </lineage>
</organism>
<dbReference type="PROSITE" id="PS51037">
    <property type="entry name" value="YEATS"/>
    <property type="match status" value="1"/>
</dbReference>
<feature type="compositionally biased region" description="Basic and acidic residues" evidence="3">
    <location>
        <begin position="231"/>
        <end position="261"/>
    </location>
</feature>
<proteinExistence type="predicted"/>
<dbReference type="InterPro" id="IPR055129">
    <property type="entry name" value="YEATS_dom"/>
</dbReference>
<dbReference type="FunFam" id="2.60.40.1970:FF:000003">
    <property type="entry name" value="MLLT1, super elongation complex subunit"/>
    <property type="match status" value="1"/>
</dbReference>
<feature type="compositionally biased region" description="Basic and acidic residues" evidence="3">
    <location>
        <begin position="200"/>
        <end position="223"/>
    </location>
</feature>
<comment type="subcellular location">
    <subcellularLocation>
        <location evidence="2">Nucleus</location>
    </subcellularLocation>
</comment>
<dbReference type="GeneTree" id="ENSGT00940000158800"/>
<evidence type="ECO:0000256" key="3">
    <source>
        <dbReference type="SAM" id="MobiDB-lite"/>
    </source>
</evidence>
<feature type="region of interest" description="Disordered" evidence="3">
    <location>
        <begin position="440"/>
        <end position="462"/>
    </location>
</feature>
<dbReference type="GO" id="GO:0005634">
    <property type="term" value="C:nucleus"/>
    <property type="evidence" value="ECO:0007669"/>
    <property type="project" value="UniProtKB-SubCell"/>
</dbReference>
<dbReference type="Bgee" id="ENSXETG00000021875">
    <property type="expression patterns" value="Expressed in 4-cell stage embryo and 12 other cell types or tissues"/>
</dbReference>
<feature type="compositionally biased region" description="Basic and acidic residues" evidence="3">
    <location>
        <begin position="323"/>
        <end position="350"/>
    </location>
</feature>
<protein>
    <submittedName>
        <fullName evidence="5">Myeloid/lymphoid or mixed-lineage leukemia; translocated to, 1</fullName>
    </submittedName>
</protein>
<feature type="domain" description="YEATS" evidence="4">
    <location>
        <begin position="1"/>
        <end position="138"/>
    </location>
</feature>
<keyword evidence="1 2" id="KW-0539">Nucleus</keyword>
<dbReference type="InterPro" id="IPR040930">
    <property type="entry name" value="AF-9_AHD"/>
</dbReference>
<feature type="region of interest" description="Disordered" evidence="3">
    <location>
        <begin position="148"/>
        <end position="404"/>
    </location>
</feature>
<feature type="compositionally biased region" description="Basic and acidic residues" evidence="3">
    <location>
        <begin position="180"/>
        <end position="190"/>
    </location>
</feature>
<gene>
    <name evidence="5" type="primary">mllt1</name>
</gene>
<feature type="compositionally biased region" description="Low complexity" evidence="3">
    <location>
        <begin position="298"/>
        <end position="308"/>
    </location>
</feature>
<dbReference type="InterPro" id="IPR052790">
    <property type="entry name" value="YEATS_domain"/>
</dbReference>
<dbReference type="Gene3D" id="1.20.1270.290">
    <property type="match status" value="1"/>
</dbReference>
<feature type="compositionally biased region" description="Polar residues" evidence="3">
    <location>
        <begin position="390"/>
        <end position="399"/>
    </location>
</feature>
<dbReference type="InterPro" id="IPR038704">
    <property type="entry name" value="YEAST_sf"/>
</dbReference>
<dbReference type="Xenbase" id="XB-GENE-991783">
    <property type="gene designation" value="mllt1"/>
</dbReference>
<dbReference type="Pfam" id="PF17793">
    <property type="entry name" value="AHD"/>
    <property type="match status" value="1"/>
</dbReference>
<dbReference type="Ensembl" id="ENSXETT00000078017">
    <property type="protein sequence ID" value="ENSXETP00000068092"/>
    <property type="gene ID" value="ENSXETG00000021875"/>
</dbReference>
<reference evidence="5" key="1">
    <citation type="journal article" date="2010" name="Science">
        <title>The genome of the Western clawed frog Xenopus tropicalis.</title>
        <authorList>
            <person name="Hellsten U."/>
            <person name="Harland R.M."/>
            <person name="Gilchrist M.J."/>
            <person name="Hendrix D."/>
            <person name="Jurka J."/>
            <person name="Kapitonov V."/>
            <person name="Ovcharenko I."/>
            <person name="Putnam N.H."/>
            <person name="Shu S."/>
            <person name="Taher L."/>
            <person name="Blitz I.L."/>
            <person name="Blumberg B."/>
            <person name="Dichmann D.S."/>
            <person name="Dubchak I."/>
            <person name="Amaya E."/>
            <person name="Detter J.C."/>
            <person name="Fletcher R."/>
            <person name="Gerhard D.S."/>
            <person name="Goodstein D."/>
            <person name="Graves T."/>
            <person name="Grigoriev I.V."/>
            <person name="Grimwood J."/>
            <person name="Kawashima T."/>
            <person name="Lindquist E."/>
            <person name="Lucas S.M."/>
            <person name="Mead P.E."/>
            <person name="Mitros T."/>
            <person name="Ogino H."/>
            <person name="Ohta Y."/>
            <person name="Poliakov A.V."/>
            <person name="Pollet N."/>
            <person name="Robert J."/>
            <person name="Salamov A."/>
            <person name="Sater A.K."/>
            <person name="Schmutz J."/>
            <person name="Terry A."/>
            <person name="Vize P.D."/>
            <person name="Warren W.C."/>
            <person name="Wells D."/>
            <person name="Wills A."/>
            <person name="Wilson R.K."/>
            <person name="Zimmerman L.B."/>
            <person name="Zorn A.M."/>
            <person name="Grainger R."/>
            <person name="Grammer T."/>
            <person name="Khokha M.K."/>
            <person name="Richardson P.M."/>
            <person name="Rokhsar D.S."/>
        </authorList>
    </citation>
    <scope>NUCLEOTIDE SEQUENCE [LARGE SCALE GENOMIC DNA]</scope>
    <source>
        <strain evidence="5">Nigerian</strain>
    </source>
</reference>
<evidence type="ECO:0000256" key="1">
    <source>
        <dbReference type="ARBA" id="ARBA00023242"/>
    </source>
</evidence>
<name>A0A6I8Q6H9_XENTR</name>
<evidence type="ECO:0000313" key="5">
    <source>
        <dbReference type="Ensembl" id="ENSXETP00000068092"/>
    </source>
</evidence>
<evidence type="ECO:0000259" key="4">
    <source>
        <dbReference type="PROSITE" id="PS51037"/>
    </source>
</evidence>
<accession>A0A6I8Q6H9</accession>
<dbReference type="AlphaFoldDB" id="A0A6I8Q6H9"/>
<dbReference type="Pfam" id="PF03366">
    <property type="entry name" value="YEATS"/>
    <property type="match status" value="1"/>
</dbReference>
<feature type="compositionally biased region" description="Low complexity" evidence="3">
    <location>
        <begin position="363"/>
        <end position="389"/>
    </location>
</feature>
<dbReference type="PANTHER" id="PTHR47827:SF4">
    <property type="entry name" value="PROTEIN ENL"/>
    <property type="match status" value="1"/>
</dbReference>
<dbReference type="Gene3D" id="2.60.40.1970">
    <property type="entry name" value="YEATS domain"/>
    <property type="match status" value="1"/>
</dbReference>
<dbReference type="CDD" id="cd16906">
    <property type="entry name" value="YEATS_AF-9_like"/>
    <property type="match status" value="1"/>
</dbReference>